<feature type="signal peptide" evidence="2">
    <location>
        <begin position="1"/>
        <end position="20"/>
    </location>
</feature>
<organism evidence="3 4">
    <name type="scientific">Lactarius akahatsu</name>
    <dbReference type="NCBI Taxonomy" id="416441"/>
    <lineage>
        <taxon>Eukaryota</taxon>
        <taxon>Fungi</taxon>
        <taxon>Dikarya</taxon>
        <taxon>Basidiomycota</taxon>
        <taxon>Agaricomycotina</taxon>
        <taxon>Agaricomycetes</taxon>
        <taxon>Russulales</taxon>
        <taxon>Russulaceae</taxon>
        <taxon>Lactarius</taxon>
    </lineage>
</organism>
<dbReference type="Proteomes" id="UP001201163">
    <property type="component" value="Unassembled WGS sequence"/>
</dbReference>
<dbReference type="AlphaFoldDB" id="A0AAD4L737"/>
<sequence>MGSRGGAFVVCCTQLKLVLTYWGNHSCKYYDDRVLGLDPTQRKKVVAEYKTTLKTTVNSLEQPITAGIIAPLKTGAKNCTVAPYGSMTSEGRAQLDERYFDEVTRCDESTHGKQGAAGGANSQRVVKAEHGQDNYNR</sequence>
<protein>
    <submittedName>
        <fullName evidence="3">Uncharacterized protein</fullName>
    </submittedName>
</protein>
<keyword evidence="4" id="KW-1185">Reference proteome</keyword>
<reference evidence="3" key="1">
    <citation type="submission" date="2022-01" db="EMBL/GenBank/DDBJ databases">
        <title>Comparative genomics reveals a dynamic genome evolution in the ectomycorrhizal milk-cap (Lactarius) mushrooms.</title>
        <authorList>
            <consortium name="DOE Joint Genome Institute"/>
            <person name="Lebreton A."/>
            <person name="Tang N."/>
            <person name="Kuo A."/>
            <person name="LaButti K."/>
            <person name="Drula E."/>
            <person name="Barry K."/>
            <person name="Clum A."/>
            <person name="Lipzen A."/>
            <person name="Mousain D."/>
            <person name="Ng V."/>
            <person name="Wang R."/>
            <person name="Wang X."/>
            <person name="Dai Y."/>
            <person name="Henrissat B."/>
            <person name="Grigoriev I.V."/>
            <person name="Guerin-Laguette A."/>
            <person name="Yu F."/>
            <person name="Martin F.M."/>
        </authorList>
    </citation>
    <scope>NUCLEOTIDE SEQUENCE</scope>
    <source>
        <strain evidence="3">QP</strain>
    </source>
</reference>
<feature type="chain" id="PRO_5042229562" evidence="2">
    <location>
        <begin position="21"/>
        <end position="137"/>
    </location>
</feature>
<feature type="region of interest" description="Disordered" evidence="1">
    <location>
        <begin position="109"/>
        <end position="137"/>
    </location>
</feature>
<proteinExistence type="predicted"/>
<keyword evidence="2" id="KW-0732">Signal</keyword>
<evidence type="ECO:0000256" key="2">
    <source>
        <dbReference type="SAM" id="SignalP"/>
    </source>
</evidence>
<feature type="compositionally biased region" description="Basic and acidic residues" evidence="1">
    <location>
        <begin position="126"/>
        <end position="137"/>
    </location>
</feature>
<accession>A0AAD4L737</accession>
<name>A0AAD4L737_9AGAM</name>
<dbReference type="EMBL" id="JAKELL010000127">
    <property type="protein sequence ID" value="KAH8980899.1"/>
    <property type="molecule type" value="Genomic_DNA"/>
</dbReference>
<evidence type="ECO:0000313" key="3">
    <source>
        <dbReference type="EMBL" id="KAH8980899.1"/>
    </source>
</evidence>
<gene>
    <name evidence="3" type="ORF">EDB92DRAFT_1820434</name>
</gene>
<evidence type="ECO:0000256" key="1">
    <source>
        <dbReference type="SAM" id="MobiDB-lite"/>
    </source>
</evidence>
<evidence type="ECO:0000313" key="4">
    <source>
        <dbReference type="Proteomes" id="UP001201163"/>
    </source>
</evidence>
<comment type="caution">
    <text evidence="3">The sequence shown here is derived from an EMBL/GenBank/DDBJ whole genome shotgun (WGS) entry which is preliminary data.</text>
</comment>